<evidence type="ECO:0000313" key="2">
    <source>
        <dbReference type="EnsemblPlants" id="Kaladp0053s0167.1.v1.1.CDS.1"/>
    </source>
</evidence>
<keyword evidence="3" id="KW-1185">Reference proteome</keyword>
<proteinExistence type="predicted"/>
<dbReference type="Gramene" id="Kaladp0053s0167.1.v1.1">
    <property type="protein sequence ID" value="Kaladp0053s0167.1.v1.1.CDS.1"/>
    <property type="gene ID" value="Kaladp0053s0167.v1.1"/>
</dbReference>
<feature type="compositionally biased region" description="Pro residues" evidence="1">
    <location>
        <begin position="17"/>
        <end position="26"/>
    </location>
</feature>
<feature type="region of interest" description="Disordered" evidence="1">
    <location>
        <begin position="1"/>
        <end position="134"/>
    </location>
</feature>
<dbReference type="PRINTS" id="PR01217">
    <property type="entry name" value="PRICHEXTENSN"/>
</dbReference>
<dbReference type="EnsemblPlants" id="Kaladp0053s0167.1.v1.1">
    <property type="protein sequence ID" value="Kaladp0053s0167.1.v1.1.CDS.1"/>
    <property type="gene ID" value="Kaladp0053s0167.v1.1"/>
</dbReference>
<evidence type="ECO:0000313" key="3">
    <source>
        <dbReference type="Proteomes" id="UP000594263"/>
    </source>
</evidence>
<accession>A0A7N0ZZ66</accession>
<sequence>MMKIEGQTLLPAHLCPAPSPHPPTARPPKAKPPTTTHIYPAATLSHPQPPRNHPTPQAKPSPPGISPGRPSGRAFSGQRIQAWRPESPAEPAKLVREQCPPPAQQARLDPESQTSPPPPSPESRKSSHRGAMLL</sequence>
<dbReference type="Proteomes" id="UP000594263">
    <property type="component" value="Unplaced"/>
</dbReference>
<feature type="compositionally biased region" description="Pro residues" evidence="1">
    <location>
        <begin position="47"/>
        <end position="65"/>
    </location>
</feature>
<evidence type="ECO:0000256" key="1">
    <source>
        <dbReference type="SAM" id="MobiDB-lite"/>
    </source>
</evidence>
<protein>
    <submittedName>
        <fullName evidence="2">Uncharacterized protein</fullName>
    </submittedName>
</protein>
<name>A0A7N0ZZ66_KALFE</name>
<reference evidence="2" key="1">
    <citation type="submission" date="2021-01" db="UniProtKB">
        <authorList>
            <consortium name="EnsemblPlants"/>
        </authorList>
    </citation>
    <scope>IDENTIFICATION</scope>
</reference>
<organism evidence="2 3">
    <name type="scientific">Kalanchoe fedtschenkoi</name>
    <name type="common">Lavender scallops</name>
    <name type="synonym">South American air plant</name>
    <dbReference type="NCBI Taxonomy" id="63787"/>
    <lineage>
        <taxon>Eukaryota</taxon>
        <taxon>Viridiplantae</taxon>
        <taxon>Streptophyta</taxon>
        <taxon>Embryophyta</taxon>
        <taxon>Tracheophyta</taxon>
        <taxon>Spermatophyta</taxon>
        <taxon>Magnoliopsida</taxon>
        <taxon>eudicotyledons</taxon>
        <taxon>Gunneridae</taxon>
        <taxon>Pentapetalae</taxon>
        <taxon>Saxifragales</taxon>
        <taxon>Crassulaceae</taxon>
        <taxon>Kalanchoe</taxon>
    </lineage>
</organism>
<dbReference type="AlphaFoldDB" id="A0A7N0ZZ66"/>